<dbReference type="Proteomes" id="UP000239366">
    <property type="component" value="Unassembled WGS sequence"/>
</dbReference>
<organism evidence="2 3">
    <name type="scientific">Aureicoccus marinus</name>
    <dbReference type="NCBI Taxonomy" id="754435"/>
    <lineage>
        <taxon>Bacteria</taxon>
        <taxon>Pseudomonadati</taxon>
        <taxon>Bacteroidota</taxon>
        <taxon>Flavobacteriia</taxon>
        <taxon>Flavobacteriales</taxon>
        <taxon>Flavobacteriaceae</taxon>
        <taxon>Aureicoccus</taxon>
    </lineage>
</organism>
<protein>
    <recommendedName>
        <fullName evidence="1">ABM domain-containing protein</fullName>
    </recommendedName>
</protein>
<dbReference type="AlphaFoldDB" id="A0A2S7T6A4"/>
<keyword evidence="3" id="KW-1185">Reference proteome</keyword>
<evidence type="ECO:0000259" key="1">
    <source>
        <dbReference type="PROSITE" id="PS51725"/>
    </source>
</evidence>
<dbReference type="EMBL" id="MQVX01000001">
    <property type="protein sequence ID" value="PQJ15204.1"/>
    <property type="molecule type" value="Genomic_DNA"/>
</dbReference>
<dbReference type="OrthoDB" id="1120859at2"/>
<dbReference type="InterPro" id="IPR007138">
    <property type="entry name" value="ABM_dom"/>
</dbReference>
<evidence type="ECO:0000313" key="3">
    <source>
        <dbReference type="Proteomes" id="UP000239366"/>
    </source>
</evidence>
<evidence type="ECO:0000313" key="2">
    <source>
        <dbReference type="EMBL" id="PQJ15204.1"/>
    </source>
</evidence>
<feature type="domain" description="ABM" evidence="1">
    <location>
        <begin position="2"/>
        <end position="94"/>
    </location>
</feature>
<dbReference type="SUPFAM" id="SSF54909">
    <property type="entry name" value="Dimeric alpha+beta barrel"/>
    <property type="match status" value="1"/>
</dbReference>
<dbReference type="RefSeq" id="WP_105000855.1">
    <property type="nucleotide sequence ID" value="NZ_MQVX01000001.1"/>
</dbReference>
<proteinExistence type="predicted"/>
<reference evidence="3" key="1">
    <citation type="submission" date="2016-11" db="EMBL/GenBank/DDBJ databases">
        <title>Trade-off between light-utilization and light-protection in marine flavobacteria.</title>
        <authorList>
            <person name="Kumagai Y."/>
            <person name="Yoshizawa S."/>
            <person name="Kogure K."/>
        </authorList>
    </citation>
    <scope>NUCLEOTIDE SEQUENCE [LARGE SCALE GENOMIC DNA]</scope>
    <source>
        <strain evidence="3">SG-18</strain>
    </source>
</reference>
<gene>
    <name evidence="2" type="ORF">BST99_05190</name>
</gene>
<accession>A0A2S7T6A4</accession>
<comment type="caution">
    <text evidence="2">The sequence shown here is derived from an EMBL/GenBank/DDBJ whole genome shotgun (WGS) entry which is preliminary data.</text>
</comment>
<dbReference type="Pfam" id="PF03992">
    <property type="entry name" value="ABM"/>
    <property type="match status" value="1"/>
</dbReference>
<dbReference type="PROSITE" id="PS51725">
    <property type="entry name" value="ABM"/>
    <property type="match status" value="1"/>
</dbReference>
<sequence>MLIRFVKLTIKADKTDEFKSIFAASQQKIQRFDGCQSVHLLQEPKDPRIFFTHSIWKDEAALDAYRHSAFFEATWKKTKTLFDARAEAWSLTEIQ</sequence>
<dbReference type="Gene3D" id="3.30.70.100">
    <property type="match status" value="1"/>
</dbReference>
<name>A0A2S7T6A4_9FLAO</name>
<dbReference type="InterPro" id="IPR011008">
    <property type="entry name" value="Dimeric_a/b-barrel"/>
</dbReference>